<dbReference type="InterPro" id="IPR052732">
    <property type="entry name" value="Cell-binding_unc_protein"/>
</dbReference>
<dbReference type="RefSeq" id="WP_148856571.1">
    <property type="nucleotide sequence ID" value="NZ_PHNJ01000002.1"/>
</dbReference>
<accession>A0A8J8Q3D5</accession>
<proteinExistence type="predicted"/>
<dbReference type="GO" id="GO:0016301">
    <property type="term" value="F:kinase activity"/>
    <property type="evidence" value="ECO:0007669"/>
    <property type="project" value="UniProtKB-KW"/>
</dbReference>
<keyword evidence="1" id="KW-0808">Transferase</keyword>
<sequence length="173" mass="19746">MARSTLIVYCGLPGVGKSVASAYTAEHLEAERYRSDRVRKRLFPEPTYSSEESNATYEELLRLAREDLESGTNVVLDATFQSKPYRDRAVEIAAEVDARLTFVHVDCDPEVVKVRIENRTDTVSDARFDQYLQLRETFDPLERDHVVVDNSGSLEETYEQIDRALLEPAVQSR</sequence>
<dbReference type="AlphaFoldDB" id="A0A8J8Q3D5"/>
<organism evidence="1 2">
    <name type="scientific">Natronococcus pandeyae</name>
    <dbReference type="NCBI Taxonomy" id="2055836"/>
    <lineage>
        <taxon>Archaea</taxon>
        <taxon>Methanobacteriati</taxon>
        <taxon>Methanobacteriota</taxon>
        <taxon>Stenosarchaea group</taxon>
        <taxon>Halobacteria</taxon>
        <taxon>Halobacteriales</taxon>
        <taxon>Natrialbaceae</taxon>
        <taxon>Natronococcus</taxon>
    </lineage>
</organism>
<dbReference type="SUPFAM" id="SSF52540">
    <property type="entry name" value="P-loop containing nucleoside triphosphate hydrolases"/>
    <property type="match status" value="1"/>
</dbReference>
<evidence type="ECO:0000313" key="2">
    <source>
        <dbReference type="Proteomes" id="UP000766904"/>
    </source>
</evidence>
<keyword evidence="2" id="KW-1185">Reference proteome</keyword>
<protein>
    <submittedName>
        <fullName evidence="1">Kinase</fullName>
    </submittedName>
</protein>
<dbReference type="InterPro" id="IPR027417">
    <property type="entry name" value="P-loop_NTPase"/>
</dbReference>
<keyword evidence="1" id="KW-0418">Kinase</keyword>
<dbReference type="Pfam" id="PF13671">
    <property type="entry name" value="AAA_33"/>
    <property type="match status" value="1"/>
</dbReference>
<name>A0A8J8Q3D5_9EURY</name>
<reference evidence="1" key="1">
    <citation type="submission" date="2017-11" db="EMBL/GenBank/DDBJ databases">
        <authorList>
            <person name="Kajale S.C."/>
            <person name="Sharma A."/>
        </authorList>
    </citation>
    <scope>NUCLEOTIDE SEQUENCE</scope>
    <source>
        <strain evidence="1">LS1_42</strain>
    </source>
</reference>
<comment type="caution">
    <text evidence="1">The sequence shown here is derived from an EMBL/GenBank/DDBJ whole genome shotgun (WGS) entry which is preliminary data.</text>
</comment>
<evidence type="ECO:0000313" key="1">
    <source>
        <dbReference type="EMBL" id="TYL39440.1"/>
    </source>
</evidence>
<dbReference type="OrthoDB" id="28808at2157"/>
<dbReference type="EMBL" id="PHNJ01000002">
    <property type="protein sequence ID" value="TYL39440.1"/>
    <property type="molecule type" value="Genomic_DNA"/>
</dbReference>
<dbReference type="Proteomes" id="UP000766904">
    <property type="component" value="Unassembled WGS sequence"/>
</dbReference>
<dbReference type="Gene3D" id="3.40.50.300">
    <property type="entry name" value="P-loop containing nucleotide triphosphate hydrolases"/>
    <property type="match status" value="1"/>
</dbReference>
<gene>
    <name evidence="1" type="ORF">CV102_03845</name>
</gene>
<dbReference type="PANTHER" id="PTHR43883">
    <property type="entry name" value="SLR0207 PROTEIN"/>
    <property type="match status" value="1"/>
</dbReference>
<dbReference type="PANTHER" id="PTHR43883:SF1">
    <property type="entry name" value="GLUCONOKINASE"/>
    <property type="match status" value="1"/>
</dbReference>